<dbReference type="InterPro" id="IPR017853">
    <property type="entry name" value="GH"/>
</dbReference>
<dbReference type="GO" id="GO:0008422">
    <property type="term" value="F:beta-glucosidase activity"/>
    <property type="evidence" value="ECO:0007669"/>
    <property type="project" value="TreeGrafter"/>
</dbReference>
<dbReference type="EMBL" id="VIEB01001548">
    <property type="protein sequence ID" value="TQD71475.1"/>
    <property type="molecule type" value="Genomic_DNA"/>
</dbReference>
<comment type="similarity">
    <text evidence="1 2">Belongs to the glycosyl hydrolase 1 family.</text>
</comment>
<accession>A0A540KB79</accession>
<gene>
    <name evidence="3" type="ORF">C1H46_042987</name>
</gene>
<evidence type="ECO:0008006" key="5">
    <source>
        <dbReference type="Google" id="ProtNLM"/>
    </source>
</evidence>
<protein>
    <recommendedName>
        <fullName evidence="5">Beta-glucosidase</fullName>
    </recommendedName>
</protein>
<dbReference type="PANTHER" id="PTHR10353:SF154">
    <property type="entry name" value="BETA-GLUCOSIDASE 9-RELATED"/>
    <property type="match status" value="1"/>
</dbReference>
<organism evidence="3 4">
    <name type="scientific">Malus baccata</name>
    <name type="common">Siberian crab apple</name>
    <name type="synonym">Pyrus baccata</name>
    <dbReference type="NCBI Taxonomy" id="106549"/>
    <lineage>
        <taxon>Eukaryota</taxon>
        <taxon>Viridiplantae</taxon>
        <taxon>Streptophyta</taxon>
        <taxon>Embryophyta</taxon>
        <taxon>Tracheophyta</taxon>
        <taxon>Spermatophyta</taxon>
        <taxon>Magnoliopsida</taxon>
        <taxon>eudicotyledons</taxon>
        <taxon>Gunneridae</taxon>
        <taxon>Pentapetalae</taxon>
        <taxon>rosids</taxon>
        <taxon>fabids</taxon>
        <taxon>Rosales</taxon>
        <taxon>Rosaceae</taxon>
        <taxon>Amygdaloideae</taxon>
        <taxon>Maleae</taxon>
        <taxon>Malus</taxon>
    </lineage>
</organism>
<dbReference type="STRING" id="106549.A0A540KB79"/>
<proteinExistence type="inferred from homology"/>
<dbReference type="Proteomes" id="UP000315295">
    <property type="component" value="Unassembled WGS sequence"/>
</dbReference>
<dbReference type="PANTHER" id="PTHR10353">
    <property type="entry name" value="GLYCOSYL HYDROLASE"/>
    <property type="match status" value="1"/>
</dbReference>
<reference evidence="3 4" key="1">
    <citation type="journal article" date="2019" name="G3 (Bethesda)">
        <title>Sequencing of a Wild Apple (Malus baccata) Genome Unravels the Differences Between Cultivated and Wild Apple Species Regarding Disease Resistance and Cold Tolerance.</title>
        <authorList>
            <person name="Chen X."/>
        </authorList>
    </citation>
    <scope>NUCLEOTIDE SEQUENCE [LARGE SCALE GENOMIC DNA]</scope>
    <source>
        <strain evidence="4">cv. Shandingzi</strain>
        <tissue evidence="3">Leaves</tissue>
    </source>
</reference>
<sequence>MLPLSTSTEISFSYMEPLVYGDYPKIMRLLAKRRIPTFTVEEKKLMKGSFDFIGVNYYTARFGRYLPRKPGAPIAYSSDTFARAVTESKLIHDLIAKAEKDRVLIGPKAQGIDFIYSYPQGLQKLLEFVNQNYQCPTVYITENGITEAKLDKSLKDPHRIQYILQHLYRIKMAMNAHKQFLHVFALTNKAGRLDRKRNPHSSLKMGTNFKVRCLRNSRRVEEFPTQEGREQLGFSHVLLLPTRAIHF</sequence>
<dbReference type="Pfam" id="PF00232">
    <property type="entry name" value="Glyco_hydro_1"/>
    <property type="match status" value="1"/>
</dbReference>
<evidence type="ECO:0000313" key="4">
    <source>
        <dbReference type="Proteomes" id="UP000315295"/>
    </source>
</evidence>
<name>A0A540KB79_MALBA</name>
<evidence type="ECO:0000313" key="3">
    <source>
        <dbReference type="EMBL" id="TQD71475.1"/>
    </source>
</evidence>
<evidence type="ECO:0000256" key="1">
    <source>
        <dbReference type="ARBA" id="ARBA00010838"/>
    </source>
</evidence>
<dbReference type="Gene3D" id="3.20.20.80">
    <property type="entry name" value="Glycosidases"/>
    <property type="match status" value="1"/>
</dbReference>
<dbReference type="PRINTS" id="PR00131">
    <property type="entry name" value="GLHYDRLASE1"/>
</dbReference>
<dbReference type="InterPro" id="IPR001360">
    <property type="entry name" value="Glyco_hydro_1"/>
</dbReference>
<dbReference type="GO" id="GO:0005975">
    <property type="term" value="P:carbohydrate metabolic process"/>
    <property type="evidence" value="ECO:0007669"/>
    <property type="project" value="InterPro"/>
</dbReference>
<keyword evidence="4" id="KW-1185">Reference proteome</keyword>
<comment type="caution">
    <text evidence="3">The sequence shown here is derived from an EMBL/GenBank/DDBJ whole genome shotgun (WGS) entry which is preliminary data.</text>
</comment>
<evidence type="ECO:0000256" key="2">
    <source>
        <dbReference type="RuleBase" id="RU003690"/>
    </source>
</evidence>
<dbReference type="AlphaFoldDB" id="A0A540KB79"/>
<dbReference type="SUPFAM" id="SSF51445">
    <property type="entry name" value="(Trans)glycosidases"/>
    <property type="match status" value="1"/>
</dbReference>